<dbReference type="eggNOG" id="ENOG5031CB1">
    <property type="taxonomic scope" value="Bacteria"/>
</dbReference>
<evidence type="ECO:0000256" key="1">
    <source>
        <dbReference type="SAM" id="Phobius"/>
    </source>
</evidence>
<protein>
    <submittedName>
        <fullName evidence="2">Uncharacterized protein</fullName>
    </submittedName>
</protein>
<dbReference type="KEGG" id="ntd:EGO55_10485"/>
<keyword evidence="3" id="KW-1185">Reference proteome</keyword>
<organism evidence="2 3">
    <name type="scientific">Caenibius tardaugens NBRC 16725</name>
    <dbReference type="NCBI Taxonomy" id="1219035"/>
    <lineage>
        <taxon>Bacteria</taxon>
        <taxon>Pseudomonadati</taxon>
        <taxon>Pseudomonadota</taxon>
        <taxon>Alphaproteobacteria</taxon>
        <taxon>Sphingomonadales</taxon>
        <taxon>Erythrobacteraceae</taxon>
        <taxon>Caenibius</taxon>
    </lineage>
</organism>
<reference evidence="2 3" key="1">
    <citation type="submission" date="2013-09" db="EMBL/GenBank/DDBJ databases">
        <title>Whole genome shotgun sequence of Novosphingobium tardaugens NBRC 16725.</title>
        <authorList>
            <person name="Isaki S."/>
            <person name="Hosoyama A."/>
            <person name="Tsuchikane K."/>
            <person name="Katsumata H."/>
            <person name="Ando Y."/>
            <person name="Yamazaki S."/>
            <person name="Fujita N."/>
        </authorList>
    </citation>
    <scope>NUCLEOTIDE SEQUENCE [LARGE SCALE GENOMIC DNA]</scope>
    <source>
        <strain evidence="2 3">NBRC 16725</strain>
    </source>
</reference>
<feature type="transmembrane region" description="Helical" evidence="1">
    <location>
        <begin position="6"/>
        <end position="24"/>
    </location>
</feature>
<sequence>MPGYVWIVDFFGLVLALLGFNMAFRQVSFRRAIGRPKSPARRLRGGNEDEDPLTYILRIAGVMLMVFGIAIGGMLTLFNLAR</sequence>
<keyword evidence="1" id="KW-0472">Membrane</keyword>
<evidence type="ECO:0000313" key="2">
    <source>
        <dbReference type="EMBL" id="GAD50876.1"/>
    </source>
</evidence>
<name>U2YBL5_9SPHN</name>
<dbReference type="EMBL" id="BASZ01000012">
    <property type="protein sequence ID" value="GAD50876.1"/>
    <property type="molecule type" value="Genomic_DNA"/>
</dbReference>
<dbReference type="AlphaFoldDB" id="U2YBL5"/>
<evidence type="ECO:0000313" key="3">
    <source>
        <dbReference type="Proteomes" id="UP000016568"/>
    </source>
</evidence>
<dbReference type="Proteomes" id="UP000016568">
    <property type="component" value="Unassembled WGS sequence"/>
</dbReference>
<keyword evidence="1" id="KW-1133">Transmembrane helix</keyword>
<accession>U2YBL5</accession>
<dbReference type="OrthoDB" id="7510659at2"/>
<proteinExistence type="predicted"/>
<feature type="transmembrane region" description="Helical" evidence="1">
    <location>
        <begin position="55"/>
        <end position="78"/>
    </location>
</feature>
<dbReference type="RefSeq" id="WP_021691694.1">
    <property type="nucleotide sequence ID" value="NZ_BASZ01000012.1"/>
</dbReference>
<keyword evidence="1" id="KW-0812">Transmembrane</keyword>
<comment type="caution">
    <text evidence="2">The sequence shown here is derived from an EMBL/GenBank/DDBJ whole genome shotgun (WGS) entry which is preliminary data.</text>
</comment>
<gene>
    <name evidence="2" type="ORF">NT2_12_01350</name>
</gene>